<evidence type="ECO:0000313" key="7">
    <source>
        <dbReference type="Proteomes" id="UP001589748"/>
    </source>
</evidence>
<comment type="subcellular location">
    <subcellularLocation>
        <location evidence="1">Membrane</location>
        <topology evidence="1">Multi-pass membrane protein</topology>
    </subcellularLocation>
</comment>
<reference evidence="6 7" key="1">
    <citation type="submission" date="2024-09" db="EMBL/GenBank/DDBJ databases">
        <authorList>
            <person name="Sun Q."/>
            <person name="Mori K."/>
        </authorList>
    </citation>
    <scope>NUCLEOTIDE SEQUENCE [LARGE SCALE GENOMIC DNA]</scope>
    <source>
        <strain evidence="6 7">TISTR 1856</strain>
    </source>
</reference>
<keyword evidence="3 5" id="KW-1133">Transmembrane helix</keyword>
<dbReference type="RefSeq" id="WP_380138125.1">
    <property type="nucleotide sequence ID" value="NZ_JBHLUI010000009.1"/>
</dbReference>
<name>A0ABV5LR48_9ACTN</name>
<dbReference type="InterPro" id="IPR003339">
    <property type="entry name" value="ABC/ECF_trnsptr_transmembrane"/>
</dbReference>
<proteinExistence type="predicted"/>
<dbReference type="CDD" id="cd16914">
    <property type="entry name" value="EcfT"/>
    <property type="match status" value="1"/>
</dbReference>
<dbReference type="PANTHER" id="PTHR33514:SF13">
    <property type="entry name" value="PROTEIN ABCI12, CHLOROPLASTIC"/>
    <property type="match status" value="1"/>
</dbReference>
<comment type="caution">
    <text evidence="6">The sequence shown here is derived from an EMBL/GenBank/DDBJ whole genome shotgun (WGS) entry which is preliminary data.</text>
</comment>
<evidence type="ECO:0000256" key="2">
    <source>
        <dbReference type="ARBA" id="ARBA00022692"/>
    </source>
</evidence>
<feature type="transmembrane region" description="Helical" evidence="5">
    <location>
        <begin position="60"/>
        <end position="82"/>
    </location>
</feature>
<evidence type="ECO:0000256" key="5">
    <source>
        <dbReference type="SAM" id="Phobius"/>
    </source>
</evidence>
<evidence type="ECO:0000256" key="3">
    <source>
        <dbReference type="ARBA" id="ARBA00022989"/>
    </source>
</evidence>
<keyword evidence="2 5" id="KW-0812">Transmembrane</keyword>
<accession>A0ABV5LR48</accession>
<dbReference type="EMBL" id="JBHMDM010000003">
    <property type="protein sequence ID" value="MFB9376579.1"/>
    <property type="molecule type" value="Genomic_DNA"/>
</dbReference>
<keyword evidence="7" id="KW-1185">Reference proteome</keyword>
<evidence type="ECO:0000256" key="1">
    <source>
        <dbReference type="ARBA" id="ARBA00004141"/>
    </source>
</evidence>
<feature type="transmembrane region" description="Helical" evidence="5">
    <location>
        <begin position="21"/>
        <end position="48"/>
    </location>
</feature>
<evidence type="ECO:0000256" key="4">
    <source>
        <dbReference type="ARBA" id="ARBA00023136"/>
    </source>
</evidence>
<gene>
    <name evidence="6" type="ORF">ACFFVI_06325</name>
</gene>
<dbReference type="Proteomes" id="UP001589748">
    <property type="component" value="Unassembled WGS sequence"/>
</dbReference>
<feature type="transmembrane region" description="Helical" evidence="5">
    <location>
        <begin position="88"/>
        <end position="107"/>
    </location>
</feature>
<dbReference type="Pfam" id="PF02361">
    <property type="entry name" value="CbiQ"/>
    <property type="match status" value="1"/>
</dbReference>
<evidence type="ECO:0000313" key="6">
    <source>
        <dbReference type="EMBL" id="MFB9376579.1"/>
    </source>
</evidence>
<protein>
    <submittedName>
        <fullName evidence="6">Energy-coupling factor transporter transmembrane component T family protein</fullName>
    </submittedName>
</protein>
<keyword evidence="4 5" id="KW-0472">Membrane</keyword>
<organism evidence="6 7">
    <name type="scientific">Kineococcus gynurae</name>
    <dbReference type="NCBI Taxonomy" id="452979"/>
    <lineage>
        <taxon>Bacteria</taxon>
        <taxon>Bacillati</taxon>
        <taxon>Actinomycetota</taxon>
        <taxon>Actinomycetes</taxon>
        <taxon>Kineosporiales</taxon>
        <taxon>Kineosporiaceae</taxon>
        <taxon>Kineococcus</taxon>
    </lineage>
</organism>
<sequence>MNGTFVAGTSWLHRAPTGAKLLGLALASAVLVSARVPVAVVVGAFVLLVVLRSARLPVRVLTEAVVPLRWILLLTGGLQWATQDLARAFVTVGTLAVVVAAAALFTATTRIGDALATLQRALGPLRRIGIDPDRVALVLALALRCVPVLQATVAEVRDARRARGAERSLRALLVPVVVRTVQHAEALGQALAARGVDD</sequence>
<dbReference type="PANTHER" id="PTHR33514">
    <property type="entry name" value="PROTEIN ABCI12, CHLOROPLASTIC"/>
    <property type="match status" value="1"/>
</dbReference>